<dbReference type="InterPro" id="IPR045584">
    <property type="entry name" value="Pilin-like"/>
</dbReference>
<proteinExistence type="predicted"/>
<evidence type="ECO:0008006" key="4">
    <source>
        <dbReference type="Google" id="ProtNLM"/>
    </source>
</evidence>
<keyword evidence="1" id="KW-0812">Transmembrane</keyword>
<protein>
    <recommendedName>
        <fullName evidence="4">General secretion pathway GspH domain-containing protein</fullName>
    </recommendedName>
</protein>
<evidence type="ECO:0000313" key="2">
    <source>
        <dbReference type="EMBL" id="OGD97229.1"/>
    </source>
</evidence>
<dbReference type="EMBL" id="MFBJ01000009">
    <property type="protein sequence ID" value="OGD97229.1"/>
    <property type="molecule type" value="Genomic_DNA"/>
</dbReference>
<dbReference type="InterPro" id="IPR012902">
    <property type="entry name" value="N_methyl_site"/>
</dbReference>
<comment type="caution">
    <text evidence="2">The sequence shown here is derived from an EMBL/GenBank/DDBJ whole genome shotgun (WGS) entry which is preliminary data.</text>
</comment>
<dbReference type="AlphaFoldDB" id="A0A1F5GZI3"/>
<dbReference type="Proteomes" id="UP000176666">
    <property type="component" value="Unassembled WGS sequence"/>
</dbReference>
<keyword evidence="1" id="KW-1133">Transmembrane helix</keyword>
<dbReference type="Pfam" id="PF07963">
    <property type="entry name" value="N_methyl"/>
    <property type="match status" value="1"/>
</dbReference>
<gene>
    <name evidence="2" type="ORF">A3F02_03025</name>
</gene>
<feature type="transmembrane region" description="Helical" evidence="1">
    <location>
        <begin position="24"/>
        <end position="48"/>
    </location>
</feature>
<reference evidence="2 3" key="1">
    <citation type="journal article" date="2016" name="Nat. Commun.">
        <title>Thousands of microbial genomes shed light on interconnected biogeochemical processes in an aquifer system.</title>
        <authorList>
            <person name="Anantharaman K."/>
            <person name="Brown C.T."/>
            <person name="Hug L.A."/>
            <person name="Sharon I."/>
            <person name="Castelle C.J."/>
            <person name="Probst A.J."/>
            <person name="Thomas B.C."/>
            <person name="Singh A."/>
            <person name="Wilkins M.J."/>
            <person name="Karaoz U."/>
            <person name="Brodie E.L."/>
            <person name="Williams K.H."/>
            <person name="Hubbard S.S."/>
            <person name="Banfield J.F."/>
        </authorList>
    </citation>
    <scope>NUCLEOTIDE SEQUENCE [LARGE SCALE GENOMIC DNA]</scope>
</reference>
<evidence type="ECO:0000313" key="3">
    <source>
        <dbReference type="Proteomes" id="UP000176666"/>
    </source>
</evidence>
<dbReference type="SUPFAM" id="SSF54523">
    <property type="entry name" value="Pili subunits"/>
    <property type="match status" value="1"/>
</dbReference>
<dbReference type="NCBIfam" id="TIGR02532">
    <property type="entry name" value="IV_pilin_GFxxxE"/>
    <property type="match status" value="1"/>
</dbReference>
<sequence length="175" mass="19475">MNTIRHSCQNKQKLQSRFFLNKGFTIIELLLVMAIFAILSSLAVVNLLKPQNQASLSQTTQILSSDLKQQQLKSMIGDTQGAVSAQVFGVYFENSSYILFRGLPYQPANPDNIIINLDSNITLSNNLPQNQIVFSRKSGEFLNYVTGPYTIVIQNTSSGEAKSINLNRVGIIQFN</sequence>
<evidence type="ECO:0000256" key="1">
    <source>
        <dbReference type="SAM" id="Phobius"/>
    </source>
</evidence>
<organism evidence="2 3">
    <name type="scientific">Candidatus Curtissbacteria bacterium RIFCSPHIGHO2_12_FULL_38_9b</name>
    <dbReference type="NCBI Taxonomy" id="1797720"/>
    <lineage>
        <taxon>Bacteria</taxon>
        <taxon>Candidatus Curtissiibacteriota</taxon>
    </lineage>
</organism>
<keyword evidence="1" id="KW-0472">Membrane</keyword>
<accession>A0A1F5GZI3</accession>
<dbReference type="Gene3D" id="3.30.700.10">
    <property type="entry name" value="Glycoprotein, Type 4 Pilin"/>
    <property type="match status" value="1"/>
</dbReference>
<name>A0A1F5GZI3_9BACT</name>